<keyword evidence="3" id="KW-0862">Zinc</keyword>
<dbReference type="PANTHER" id="PTHR33337:SF33">
    <property type="entry name" value="CENP-V_GFA DOMAIN-CONTAINING PROTEIN"/>
    <property type="match status" value="1"/>
</dbReference>
<keyword evidence="2" id="KW-0479">Metal-binding</keyword>
<dbReference type="Pfam" id="PF04828">
    <property type="entry name" value="GFA"/>
    <property type="match status" value="1"/>
</dbReference>
<feature type="domain" description="CENP-V/GFA" evidence="5">
    <location>
        <begin position="2"/>
        <end position="119"/>
    </location>
</feature>
<proteinExistence type="inferred from homology"/>
<keyword evidence="4" id="KW-0456">Lyase</keyword>
<dbReference type="SUPFAM" id="SSF51316">
    <property type="entry name" value="Mss4-like"/>
    <property type="match status" value="1"/>
</dbReference>
<dbReference type="PROSITE" id="PS51891">
    <property type="entry name" value="CENP_V_GFA"/>
    <property type="match status" value="1"/>
</dbReference>
<dbReference type="PANTHER" id="PTHR33337">
    <property type="entry name" value="GFA DOMAIN-CONTAINING PROTEIN"/>
    <property type="match status" value="1"/>
</dbReference>
<evidence type="ECO:0000313" key="6">
    <source>
        <dbReference type="EMBL" id="VAW63904.1"/>
    </source>
</evidence>
<protein>
    <recommendedName>
        <fullName evidence="5">CENP-V/GFA domain-containing protein</fullName>
    </recommendedName>
</protein>
<comment type="similarity">
    <text evidence="1">Belongs to the Gfa family.</text>
</comment>
<accession>A0A3B0Y5R4</accession>
<dbReference type="EMBL" id="UOFI01000050">
    <property type="protein sequence ID" value="VAW63904.1"/>
    <property type="molecule type" value="Genomic_DNA"/>
</dbReference>
<evidence type="ECO:0000256" key="1">
    <source>
        <dbReference type="ARBA" id="ARBA00005495"/>
    </source>
</evidence>
<sequence>MHTGSCECKTIQYKLTAEPLTCYACHCTDCQTSSGSAFGLSMLVNEADITVTEGEPGVSIRAINDITVKHHHCTDCGTAFWISADAYPGILALKPGTFDDTSWYSPVAHLWVRSAQPWMSLDPAIKQFEKQPEFSELIDLWSASKSTRKTD</sequence>
<evidence type="ECO:0000256" key="2">
    <source>
        <dbReference type="ARBA" id="ARBA00022723"/>
    </source>
</evidence>
<dbReference type="InterPro" id="IPR011057">
    <property type="entry name" value="Mss4-like_sf"/>
</dbReference>
<dbReference type="InterPro" id="IPR006913">
    <property type="entry name" value="CENP-V/GFA"/>
</dbReference>
<reference evidence="6" key="1">
    <citation type="submission" date="2018-06" db="EMBL/GenBank/DDBJ databases">
        <authorList>
            <person name="Zhirakovskaya E."/>
        </authorList>
    </citation>
    <scope>NUCLEOTIDE SEQUENCE</scope>
</reference>
<organism evidence="6">
    <name type="scientific">hydrothermal vent metagenome</name>
    <dbReference type="NCBI Taxonomy" id="652676"/>
    <lineage>
        <taxon>unclassified sequences</taxon>
        <taxon>metagenomes</taxon>
        <taxon>ecological metagenomes</taxon>
    </lineage>
</organism>
<evidence type="ECO:0000259" key="5">
    <source>
        <dbReference type="PROSITE" id="PS51891"/>
    </source>
</evidence>
<evidence type="ECO:0000256" key="3">
    <source>
        <dbReference type="ARBA" id="ARBA00022833"/>
    </source>
</evidence>
<gene>
    <name evidence="6" type="ORF">MNBD_GAMMA09-1145</name>
</gene>
<dbReference type="GO" id="GO:0016846">
    <property type="term" value="F:carbon-sulfur lyase activity"/>
    <property type="evidence" value="ECO:0007669"/>
    <property type="project" value="InterPro"/>
</dbReference>
<dbReference type="Gene3D" id="3.90.1590.10">
    <property type="entry name" value="glutathione-dependent formaldehyde- activating enzyme (gfa)"/>
    <property type="match status" value="1"/>
</dbReference>
<dbReference type="GO" id="GO:0046872">
    <property type="term" value="F:metal ion binding"/>
    <property type="evidence" value="ECO:0007669"/>
    <property type="project" value="UniProtKB-KW"/>
</dbReference>
<evidence type="ECO:0000256" key="4">
    <source>
        <dbReference type="ARBA" id="ARBA00023239"/>
    </source>
</evidence>
<dbReference type="AlphaFoldDB" id="A0A3B0Y5R4"/>
<name>A0A3B0Y5R4_9ZZZZ</name>